<sequence length="145" mass="16458">MEGFIERNQQQSDSTKQKMRSIVSQVNFDDLAARLSDVYQKQVAESDVDRCISFIDSPLGQKFSAAVKTSEFMRDSGTFFRALDANEQRVIVSYMSGNCVLVNLPNRSEAMDVFDDYFSGLVCSHLYQIDRDAYAKLEREGHCQG</sequence>
<reference evidence="1 2" key="1">
    <citation type="submission" date="2018-11" db="EMBL/GenBank/DDBJ databases">
        <title>Lysobacter cryohumiis sp. nov., isolated from soil in the Tianshan Mountains, Xinjiang, China.</title>
        <authorList>
            <person name="Luo Y."/>
            <person name="Sheng H."/>
        </authorList>
    </citation>
    <scope>NUCLEOTIDE SEQUENCE [LARGE SCALE GENOMIC DNA]</scope>
    <source>
        <strain evidence="1 2">ZS60</strain>
    </source>
</reference>
<name>A0A3M8T1L5_9GAMM</name>
<proteinExistence type="predicted"/>
<keyword evidence="2" id="KW-1185">Reference proteome</keyword>
<dbReference type="EMBL" id="RIBS01000002">
    <property type="protein sequence ID" value="RNF85414.1"/>
    <property type="molecule type" value="Genomic_DNA"/>
</dbReference>
<organism evidence="1 2">
    <name type="scientific">Montanilutibacter psychrotolerans</name>
    <dbReference type="NCBI Taxonomy" id="1327343"/>
    <lineage>
        <taxon>Bacteria</taxon>
        <taxon>Pseudomonadati</taxon>
        <taxon>Pseudomonadota</taxon>
        <taxon>Gammaproteobacteria</taxon>
        <taxon>Lysobacterales</taxon>
        <taxon>Lysobacteraceae</taxon>
        <taxon>Montanilutibacter</taxon>
    </lineage>
</organism>
<evidence type="ECO:0000313" key="2">
    <source>
        <dbReference type="Proteomes" id="UP000267049"/>
    </source>
</evidence>
<comment type="caution">
    <text evidence="1">The sequence shown here is derived from an EMBL/GenBank/DDBJ whole genome shotgun (WGS) entry which is preliminary data.</text>
</comment>
<accession>A0A3M8T1L5</accession>
<dbReference type="AlphaFoldDB" id="A0A3M8T1L5"/>
<dbReference type="Proteomes" id="UP000267049">
    <property type="component" value="Unassembled WGS sequence"/>
</dbReference>
<evidence type="ECO:0000313" key="1">
    <source>
        <dbReference type="EMBL" id="RNF85414.1"/>
    </source>
</evidence>
<protein>
    <submittedName>
        <fullName evidence="1">DUF2059 domain-containing protein</fullName>
    </submittedName>
</protein>
<gene>
    <name evidence="1" type="ORF">EER27_06560</name>
</gene>